<dbReference type="PROSITE" id="PS50931">
    <property type="entry name" value="HTH_LYSR"/>
    <property type="match status" value="1"/>
</dbReference>
<dbReference type="SUPFAM" id="SSF46785">
    <property type="entry name" value="Winged helix' DNA-binding domain"/>
    <property type="match status" value="1"/>
</dbReference>
<evidence type="ECO:0000256" key="2">
    <source>
        <dbReference type="ARBA" id="ARBA00023015"/>
    </source>
</evidence>
<sequence length="304" mass="32654">MADLRSLEIFFWVARLRSFRGAAERLNTTQPAVSQRIAALEAEFGVRLLERGRAAQPAAGRGVVPTAQGRRLLDYAERMLRLRREMLDAVAGPGAIGGVLRLGVAETIVHTWLARFIERAHALYPSVTLDIEVDVTHALRGALASHSIDLAFLMGPLVEPEMANLPLCRYPLAFAASRHLLLPPEPLDRDAVLALPIITYPRSTAPTIALSAALRSADGPTPRVFGNASLATIVRMTLDGIGLSVIPPAVVARELAEGSLRLVETTLTPPELTFTASWPAGPDDALARRLAELAVAVATEAGHR</sequence>
<dbReference type="SUPFAM" id="SSF53850">
    <property type="entry name" value="Periplasmic binding protein-like II"/>
    <property type="match status" value="1"/>
</dbReference>
<dbReference type="InterPro" id="IPR005119">
    <property type="entry name" value="LysR_subst-bd"/>
</dbReference>
<evidence type="ECO:0000256" key="4">
    <source>
        <dbReference type="ARBA" id="ARBA00023163"/>
    </source>
</evidence>
<keyword evidence="2" id="KW-0805">Transcription regulation</keyword>
<organism evidence="6 7">
    <name type="scientific">Falsiroseomonas algicola</name>
    <dbReference type="NCBI Taxonomy" id="2716930"/>
    <lineage>
        <taxon>Bacteria</taxon>
        <taxon>Pseudomonadati</taxon>
        <taxon>Pseudomonadota</taxon>
        <taxon>Alphaproteobacteria</taxon>
        <taxon>Acetobacterales</taxon>
        <taxon>Roseomonadaceae</taxon>
        <taxon>Falsiroseomonas</taxon>
    </lineage>
</organism>
<dbReference type="AlphaFoldDB" id="A0A6M1LPA9"/>
<proteinExistence type="inferred from homology"/>
<dbReference type="Proteomes" id="UP000475385">
    <property type="component" value="Unassembled WGS sequence"/>
</dbReference>
<comment type="similarity">
    <text evidence="1">Belongs to the LysR transcriptional regulatory family.</text>
</comment>
<name>A0A6M1LPA9_9PROT</name>
<keyword evidence="3" id="KW-0238">DNA-binding</keyword>
<dbReference type="PRINTS" id="PR00039">
    <property type="entry name" value="HTHLYSR"/>
</dbReference>
<evidence type="ECO:0000256" key="1">
    <source>
        <dbReference type="ARBA" id="ARBA00009437"/>
    </source>
</evidence>
<reference evidence="6 7" key="1">
    <citation type="submission" date="2020-02" db="EMBL/GenBank/DDBJ databases">
        <authorList>
            <person name="Kim H.M."/>
            <person name="Jeon C.O."/>
        </authorList>
    </citation>
    <scope>NUCLEOTIDE SEQUENCE [LARGE SCALE GENOMIC DNA]</scope>
    <source>
        <strain evidence="6 7">PeD5</strain>
    </source>
</reference>
<comment type="caution">
    <text evidence="6">The sequence shown here is derived from an EMBL/GenBank/DDBJ whole genome shotgun (WGS) entry which is preliminary data.</text>
</comment>
<dbReference type="Gene3D" id="3.40.190.290">
    <property type="match status" value="1"/>
</dbReference>
<evidence type="ECO:0000256" key="3">
    <source>
        <dbReference type="ARBA" id="ARBA00023125"/>
    </source>
</evidence>
<keyword evidence="4" id="KW-0804">Transcription</keyword>
<dbReference type="Gene3D" id="1.10.10.10">
    <property type="entry name" value="Winged helix-like DNA-binding domain superfamily/Winged helix DNA-binding domain"/>
    <property type="match status" value="1"/>
</dbReference>
<dbReference type="PANTHER" id="PTHR30126">
    <property type="entry name" value="HTH-TYPE TRANSCRIPTIONAL REGULATOR"/>
    <property type="match status" value="1"/>
</dbReference>
<dbReference type="InterPro" id="IPR000847">
    <property type="entry name" value="LysR_HTH_N"/>
</dbReference>
<dbReference type="Pfam" id="PF00126">
    <property type="entry name" value="HTH_1"/>
    <property type="match status" value="1"/>
</dbReference>
<gene>
    <name evidence="6" type="ORF">G3576_19505</name>
</gene>
<dbReference type="CDD" id="cd05466">
    <property type="entry name" value="PBP2_LTTR_substrate"/>
    <property type="match status" value="1"/>
</dbReference>
<dbReference type="GO" id="GO:0003700">
    <property type="term" value="F:DNA-binding transcription factor activity"/>
    <property type="evidence" value="ECO:0007669"/>
    <property type="project" value="InterPro"/>
</dbReference>
<feature type="domain" description="HTH lysR-type" evidence="5">
    <location>
        <begin position="1"/>
        <end position="66"/>
    </location>
</feature>
<reference evidence="6 7" key="2">
    <citation type="submission" date="2020-03" db="EMBL/GenBank/DDBJ databases">
        <title>Roseomonas stagni sp. nov., isolated from pond water in Japan.</title>
        <authorList>
            <person name="Furuhata K."/>
            <person name="Miyamoto H."/>
            <person name="Goto K."/>
        </authorList>
    </citation>
    <scope>NUCLEOTIDE SEQUENCE [LARGE SCALE GENOMIC DNA]</scope>
    <source>
        <strain evidence="6 7">PeD5</strain>
    </source>
</reference>
<dbReference type="RefSeq" id="WP_164696113.1">
    <property type="nucleotide sequence ID" value="NZ_JAAIKB010000008.1"/>
</dbReference>
<evidence type="ECO:0000259" key="5">
    <source>
        <dbReference type="PROSITE" id="PS50931"/>
    </source>
</evidence>
<dbReference type="PANTHER" id="PTHR30126:SF77">
    <property type="entry name" value="TRANSCRIPTIONAL REGULATORY PROTEIN"/>
    <property type="match status" value="1"/>
</dbReference>
<dbReference type="GO" id="GO:0000976">
    <property type="term" value="F:transcription cis-regulatory region binding"/>
    <property type="evidence" value="ECO:0007669"/>
    <property type="project" value="TreeGrafter"/>
</dbReference>
<keyword evidence="7" id="KW-1185">Reference proteome</keyword>
<accession>A0A6M1LPA9</accession>
<dbReference type="InterPro" id="IPR036390">
    <property type="entry name" value="WH_DNA-bd_sf"/>
</dbReference>
<dbReference type="InterPro" id="IPR036388">
    <property type="entry name" value="WH-like_DNA-bd_sf"/>
</dbReference>
<dbReference type="EMBL" id="JAAIKB010000008">
    <property type="protein sequence ID" value="NGM22215.1"/>
    <property type="molecule type" value="Genomic_DNA"/>
</dbReference>
<evidence type="ECO:0000313" key="7">
    <source>
        <dbReference type="Proteomes" id="UP000475385"/>
    </source>
</evidence>
<evidence type="ECO:0000313" key="6">
    <source>
        <dbReference type="EMBL" id="NGM22215.1"/>
    </source>
</evidence>
<dbReference type="FunFam" id="1.10.10.10:FF:000001">
    <property type="entry name" value="LysR family transcriptional regulator"/>
    <property type="match status" value="1"/>
</dbReference>
<protein>
    <submittedName>
        <fullName evidence="6">LysR family transcriptional regulator</fullName>
    </submittedName>
</protein>
<dbReference type="Pfam" id="PF03466">
    <property type="entry name" value="LysR_substrate"/>
    <property type="match status" value="1"/>
</dbReference>